<feature type="domain" description="RRM" evidence="7">
    <location>
        <begin position="229"/>
        <end position="305"/>
    </location>
</feature>
<dbReference type="PROSITE" id="PS50102">
    <property type="entry name" value="RRM"/>
    <property type="match status" value="5"/>
</dbReference>
<dbReference type="SUPFAM" id="SSF54928">
    <property type="entry name" value="RNA-binding domain, RBD"/>
    <property type="match status" value="4"/>
</dbReference>
<keyword evidence="2" id="KW-0677">Repeat</keyword>
<sequence>MSATVFVRNLPFDVTQDALEQVFGEIGPVKKVDVIKDKGKKKSETTTRGFAFVRFAMAADAQYAIEKLHQSDFRGRKMILEIAKEKVDKRKKAAPAPVVKEEVAPVEEEQVAEPEQVEEAPVKKEKKEKKEKKAKKEKKEEVEEEVAPQEEKTEKKKKDKKAKKEKKEVKVEEPEAMEEAEPMEQEETPVEANATGHVQSERNARRRMHREFLRQVEARKETSASTEEKSLLVYGLGADVTQKALFKKIKKIASVSKVELKEEEKTNKKYAIVQLEFLKDVDTAILKLDRHIFKGATLKVMRLQAAQQDAKNAGEGLRLIVRNLSFQTTDADLEKLFGQCGELAEARVVRLALEDPDNAPEGAVGKSRGFGFVQFRDGQDARSAIEKWNGYKLKGREMIVDFALSKAKYLQQQKEQENANGDEAEDMETETPEGEEVEDDDEKEEVESDIEDVDLDAENEDEDDDEEDDDEEEEEEEENKPQVHKEDSDEQRARTIFLRNLSFQSTEEGLRDFFATYGPVEYARIVYDKGSGLSKGVAFVRFKQREVADLVIERSQSALARQEEQEKNKKKKKKQQEDPFALSALADGDALMLDGRMLLVSRSVNKDDADRLTEANSADRKKRDKRNMYLAYEGTISVNKLSEEELGLPKLDIEKRRRAIREKKEKLKNPLIFVSPVRLSVRNLATSVDDKQLKQIFRDAAATGIKEGKVIMKDVKSDFVPTVTPPEKAQVKVKMAKVVRDMENVKPGKEPRSRGYGFVEFTEHIHALAALRVLNNNPQFTKVAAGGAAAAAKVKQGKSLADEDKSRLIVEFALENHGKLKLREKKQQDASKKREEERALKEAQGDDDEGKKQKKSRGQRQREQKKQQKDQPKEEKKPQPKKAKAAEPQRPQQKKRQRPEGDDLEQLASMEGGVMQQNGEKKSRKQRKQAKEMQQERSFEALVRDYKKEIFGGKSSKTGSSEAQDRWFD</sequence>
<keyword evidence="3 5" id="KW-0694">RNA-binding</keyword>
<feature type="compositionally biased region" description="Acidic residues" evidence="6">
    <location>
        <begin position="420"/>
        <end position="478"/>
    </location>
</feature>
<feature type="domain" description="RRM" evidence="7">
    <location>
        <begin position="677"/>
        <end position="815"/>
    </location>
</feature>
<evidence type="ECO:0000256" key="4">
    <source>
        <dbReference type="ARBA" id="ARBA00023242"/>
    </source>
</evidence>
<keyword evidence="4" id="KW-0539">Nucleus</keyword>
<feature type="region of interest" description="Disordered" evidence="6">
    <location>
        <begin position="90"/>
        <end position="205"/>
    </location>
</feature>
<reference evidence="8" key="1">
    <citation type="submission" date="2019-03" db="EMBL/GenBank/DDBJ databases">
        <title>Long read genome sequence of the mycoparasitic Pythium oligandrum ATCC 38472 isolated from sugarbeet rhizosphere.</title>
        <authorList>
            <person name="Gaulin E."/>
        </authorList>
    </citation>
    <scope>NUCLEOTIDE SEQUENCE</scope>
    <source>
        <strain evidence="8">ATCC 38472_TT</strain>
    </source>
</reference>
<feature type="region of interest" description="Disordered" evidence="6">
    <location>
        <begin position="413"/>
        <end position="491"/>
    </location>
</feature>
<feature type="compositionally biased region" description="Basic and acidic residues" evidence="6">
    <location>
        <begin position="825"/>
        <end position="844"/>
    </location>
</feature>
<proteinExistence type="predicted"/>
<gene>
    <name evidence="8" type="ORF">Poli38472_012220</name>
</gene>
<dbReference type="GO" id="GO:0003729">
    <property type="term" value="F:mRNA binding"/>
    <property type="evidence" value="ECO:0007669"/>
    <property type="project" value="TreeGrafter"/>
</dbReference>
<evidence type="ECO:0000313" key="8">
    <source>
        <dbReference type="EMBL" id="TMW67104.1"/>
    </source>
</evidence>
<dbReference type="InterPro" id="IPR000504">
    <property type="entry name" value="RRM_dom"/>
</dbReference>
<feature type="compositionally biased region" description="Basic and acidic residues" evidence="6">
    <location>
        <begin position="860"/>
        <end position="878"/>
    </location>
</feature>
<dbReference type="InterPro" id="IPR012677">
    <property type="entry name" value="Nucleotide-bd_a/b_plait_sf"/>
</dbReference>
<organism evidence="8 9">
    <name type="scientific">Pythium oligandrum</name>
    <name type="common">Mycoparasitic fungus</name>
    <dbReference type="NCBI Taxonomy" id="41045"/>
    <lineage>
        <taxon>Eukaryota</taxon>
        <taxon>Sar</taxon>
        <taxon>Stramenopiles</taxon>
        <taxon>Oomycota</taxon>
        <taxon>Peronosporomycetes</taxon>
        <taxon>Pythiales</taxon>
        <taxon>Pythiaceae</taxon>
        <taxon>Pythium</taxon>
    </lineage>
</organism>
<evidence type="ECO:0000256" key="3">
    <source>
        <dbReference type="ARBA" id="ARBA00022884"/>
    </source>
</evidence>
<dbReference type="PANTHER" id="PTHR48039:SF5">
    <property type="entry name" value="RNA-BINDING PROTEIN 28"/>
    <property type="match status" value="1"/>
</dbReference>
<feature type="domain" description="RRM" evidence="7">
    <location>
        <begin position="317"/>
        <end position="405"/>
    </location>
</feature>
<dbReference type="InterPro" id="IPR051945">
    <property type="entry name" value="RRM_MRD1_RNA_proc_ribogen"/>
</dbReference>
<dbReference type="Pfam" id="PF00076">
    <property type="entry name" value="RRM_1"/>
    <property type="match status" value="4"/>
</dbReference>
<feature type="compositionally biased region" description="Basic and acidic residues" evidence="6">
    <location>
        <begin position="479"/>
        <end position="491"/>
    </location>
</feature>
<dbReference type="SMART" id="SM00360">
    <property type="entry name" value="RRM"/>
    <property type="match status" value="5"/>
</dbReference>
<evidence type="ECO:0000256" key="5">
    <source>
        <dbReference type="PROSITE-ProRule" id="PRU00176"/>
    </source>
</evidence>
<dbReference type="AlphaFoldDB" id="A0A8K1CP94"/>
<feature type="region of interest" description="Disordered" evidence="6">
    <location>
        <begin position="823"/>
        <end position="969"/>
    </location>
</feature>
<evidence type="ECO:0000313" key="9">
    <source>
        <dbReference type="Proteomes" id="UP000794436"/>
    </source>
</evidence>
<feature type="domain" description="RRM" evidence="7">
    <location>
        <begin position="494"/>
        <end position="605"/>
    </location>
</feature>
<dbReference type="GO" id="GO:0005730">
    <property type="term" value="C:nucleolus"/>
    <property type="evidence" value="ECO:0007669"/>
    <property type="project" value="TreeGrafter"/>
</dbReference>
<dbReference type="Proteomes" id="UP000794436">
    <property type="component" value="Unassembled WGS sequence"/>
</dbReference>
<keyword evidence="9" id="KW-1185">Reference proteome</keyword>
<feature type="compositionally biased region" description="Basic and acidic residues" evidence="6">
    <location>
        <begin position="929"/>
        <end position="951"/>
    </location>
</feature>
<feature type="compositionally biased region" description="Acidic residues" evidence="6">
    <location>
        <begin position="174"/>
        <end position="189"/>
    </location>
</feature>
<evidence type="ECO:0000256" key="6">
    <source>
        <dbReference type="SAM" id="MobiDB-lite"/>
    </source>
</evidence>
<name>A0A8K1CP94_PYTOL</name>
<comment type="caution">
    <text evidence="8">The sequence shown here is derived from an EMBL/GenBank/DDBJ whole genome shotgun (WGS) entry which is preliminary data.</text>
</comment>
<dbReference type="CDD" id="cd00590">
    <property type="entry name" value="RRM_SF"/>
    <property type="match status" value="1"/>
</dbReference>
<dbReference type="OrthoDB" id="272703at2759"/>
<evidence type="ECO:0000256" key="2">
    <source>
        <dbReference type="ARBA" id="ARBA00022737"/>
    </source>
</evidence>
<feature type="compositionally biased region" description="Acidic residues" evidence="6">
    <location>
        <begin position="104"/>
        <end position="118"/>
    </location>
</feature>
<dbReference type="EMBL" id="SPLM01000006">
    <property type="protein sequence ID" value="TMW67104.1"/>
    <property type="molecule type" value="Genomic_DNA"/>
</dbReference>
<dbReference type="InterPro" id="IPR035979">
    <property type="entry name" value="RBD_domain_sf"/>
</dbReference>
<accession>A0A8K1CP94</accession>
<evidence type="ECO:0000259" key="7">
    <source>
        <dbReference type="PROSITE" id="PS50102"/>
    </source>
</evidence>
<dbReference type="Gene3D" id="3.30.70.330">
    <property type="match status" value="5"/>
</dbReference>
<comment type="subcellular location">
    <subcellularLocation>
        <location evidence="1">Nucleus</location>
    </subcellularLocation>
</comment>
<dbReference type="PANTHER" id="PTHR48039">
    <property type="entry name" value="RNA-BINDING MOTIF PROTEIN 14B"/>
    <property type="match status" value="1"/>
</dbReference>
<feature type="domain" description="RRM" evidence="7">
    <location>
        <begin position="3"/>
        <end position="85"/>
    </location>
</feature>
<evidence type="ECO:0000256" key="1">
    <source>
        <dbReference type="ARBA" id="ARBA00004123"/>
    </source>
</evidence>
<dbReference type="CDD" id="cd12416">
    <property type="entry name" value="RRM4_RBM28_like"/>
    <property type="match status" value="1"/>
</dbReference>
<protein>
    <recommendedName>
        <fullName evidence="7">RRM domain-containing protein</fullName>
    </recommendedName>
</protein>
<dbReference type="CDD" id="cd12413">
    <property type="entry name" value="RRM1_RBM28_like"/>
    <property type="match status" value="1"/>
</dbReference>
<feature type="compositionally biased region" description="Basic residues" evidence="6">
    <location>
        <begin position="126"/>
        <end position="136"/>
    </location>
</feature>